<dbReference type="InterPro" id="IPR012545">
    <property type="entry name" value="DUF1697"/>
</dbReference>
<dbReference type="Gene3D" id="3.30.70.1280">
    <property type="entry name" value="SP0830-like domains"/>
    <property type="match status" value="1"/>
</dbReference>
<evidence type="ECO:0000313" key="1">
    <source>
        <dbReference type="EMBL" id="MBB6488730.1"/>
    </source>
</evidence>
<gene>
    <name evidence="1" type="ORF">GGD46_006051</name>
</gene>
<protein>
    <submittedName>
        <fullName evidence="1">Uncharacterized protein (DUF1697 family)</fullName>
    </submittedName>
</protein>
<name>A0A7X0IX00_9HYPH</name>
<sequence length="181" mass="20075">MAVYVALLHSIVLGAGRRVVMADLKAMAEELGFKNTRTLVATGNLLFECEKQPIASIEAKLEAGFAATFGKHVDIIVRDADTWLKLAENNPFLDGIGSEVIVRVMRQPLELEVLETLARYRRDERMAVVDGDLWIDFGLKASETKMLPALTTKRLGVGTMRNWNTVRGLAEMVGRDERAST</sequence>
<proteinExistence type="predicted"/>
<dbReference type="RefSeq" id="WP_184710404.1">
    <property type="nucleotide sequence ID" value="NZ_JACHBG010000026.1"/>
</dbReference>
<comment type="caution">
    <text evidence="1">The sequence shown here is derived from an EMBL/GenBank/DDBJ whole genome shotgun (WGS) entry which is preliminary data.</text>
</comment>
<dbReference type="EMBL" id="JACHBG010000026">
    <property type="protein sequence ID" value="MBB6488730.1"/>
    <property type="molecule type" value="Genomic_DNA"/>
</dbReference>
<reference evidence="1 2" key="1">
    <citation type="submission" date="2020-08" db="EMBL/GenBank/DDBJ databases">
        <title>Genomic Encyclopedia of Type Strains, Phase IV (KMG-V): Genome sequencing to study the core and pangenomes of soil and plant-associated prokaryotes.</title>
        <authorList>
            <person name="Whitman W."/>
        </authorList>
    </citation>
    <scope>NUCLEOTIDE SEQUENCE [LARGE SCALE GENOMIC DNA]</scope>
    <source>
        <strain evidence="1 2">SEMIA 4060</strain>
    </source>
</reference>
<dbReference type="AlphaFoldDB" id="A0A7X0IX00"/>
<dbReference type="Pfam" id="PF08002">
    <property type="entry name" value="DUF1697"/>
    <property type="match status" value="1"/>
</dbReference>
<organism evidence="1 2">
    <name type="scientific">Rhizobium lusitanum</name>
    <dbReference type="NCBI Taxonomy" id="293958"/>
    <lineage>
        <taxon>Bacteria</taxon>
        <taxon>Pseudomonadati</taxon>
        <taxon>Pseudomonadota</taxon>
        <taxon>Alphaproteobacteria</taxon>
        <taxon>Hyphomicrobiales</taxon>
        <taxon>Rhizobiaceae</taxon>
        <taxon>Rhizobium/Agrobacterium group</taxon>
        <taxon>Rhizobium</taxon>
    </lineage>
</organism>
<dbReference type="SUPFAM" id="SSF160379">
    <property type="entry name" value="SP0830-like"/>
    <property type="match status" value="1"/>
</dbReference>
<accession>A0A7X0IX00</accession>
<dbReference type="Proteomes" id="UP000565576">
    <property type="component" value="Unassembled WGS sequence"/>
</dbReference>
<dbReference type="PANTHER" id="PTHR36439">
    <property type="entry name" value="BLL4334 PROTEIN"/>
    <property type="match status" value="1"/>
</dbReference>
<dbReference type="PIRSF" id="PIRSF008502">
    <property type="entry name" value="UCP008502"/>
    <property type="match status" value="1"/>
</dbReference>
<dbReference type="PANTHER" id="PTHR36439:SF1">
    <property type="entry name" value="DUF1697 DOMAIN-CONTAINING PROTEIN"/>
    <property type="match status" value="1"/>
</dbReference>
<evidence type="ECO:0000313" key="2">
    <source>
        <dbReference type="Proteomes" id="UP000565576"/>
    </source>
</evidence>